<dbReference type="InterPro" id="IPR011990">
    <property type="entry name" value="TPR-like_helical_dom_sf"/>
</dbReference>
<comment type="similarity">
    <text evidence="1">Belongs to the PPR family. P subfamily.</text>
</comment>
<gene>
    <name evidence="4" type="ORF">F2Q70_00037147</name>
</gene>
<reference evidence="4" key="1">
    <citation type="submission" date="2019-12" db="EMBL/GenBank/DDBJ databases">
        <title>Genome sequencing and annotation of Brassica cretica.</title>
        <authorList>
            <person name="Studholme D.J."/>
            <person name="Sarris P.F."/>
        </authorList>
    </citation>
    <scope>NUCLEOTIDE SEQUENCE</scope>
    <source>
        <strain evidence="4">PFS-102/07</strain>
        <tissue evidence="4">Leaf</tissue>
    </source>
</reference>
<evidence type="ECO:0000256" key="2">
    <source>
        <dbReference type="ARBA" id="ARBA00022737"/>
    </source>
</evidence>
<accession>A0A8S9JZL3</accession>
<dbReference type="Gene3D" id="1.25.40.10">
    <property type="entry name" value="Tetratricopeptide repeat domain"/>
    <property type="match status" value="2"/>
</dbReference>
<evidence type="ECO:0000256" key="3">
    <source>
        <dbReference type="PROSITE-ProRule" id="PRU00708"/>
    </source>
</evidence>
<protein>
    <recommendedName>
        <fullName evidence="5">Pentacotripeptide-repeat region of PRORP domain-containing protein</fullName>
    </recommendedName>
</protein>
<evidence type="ECO:0000313" key="4">
    <source>
        <dbReference type="EMBL" id="KAF2587299.1"/>
    </source>
</evidence>
<organism evidence="4">
    <name type="scientific">Brassica cretica</name>
    <name type="common">Mustard</name>
    <dbReference type="NCBI Taxonomy" id="69181"/>
    <lineage>
        <taxon>Eukaryota</taxon>
        <taxon>Viridiplantae</taxon>
        <taxon>Streptophyta</taxon>
        <taxon>Embryophyta</taxon>
        <taxon>Tracheophyta</taxon>
        <taxon>Spermatophyta</taxon>
        <taxon>Magnoliopsida</taxon>
        <taxon>eudicotyledons</taxon>
        <taxon>Gunneridae</taxon>
        <taxon>Pentapetalae</taxon>
        <taxon>rosids</taxon>
        <taxon>malvids</taxon>
        <taxon>Brassicales</taxon>
        <taxon>Brassicaceae</taxon>
        <taxon>Brassiceae</taxon>
        <taxon>Brassica</taxon>
    </lineage>
</organism>
<dbReference type="Pfam" id="PF13041">
    <property type="entry name" value="PPR_2"/>
    <property type="match status" value="1"/>
</dbReference>
<evidence type="ECO:0000256" key="1">
    <source>
        <dbReference type="ARBA" id="ARBA00007626"/>
    </source>
</evidence>
<proteinExistence type="inferred from homology"/>
<dbReference type="PROSITE" id="PS51375">
    <property type="entry name" value="PPR"/>
    <property type="match status" value="2"/>
</dbReference>
<keyword evidence="2" id="KW-0677">Repeat</keyword>
<dbReference type="EMBL" id="QGKY02000246">
    <property type="protein sequence ID" value="KAF2587299.1"/>
    <property type="molecule type" value="Genomic_DNA"/>
</dbReference>
<feature type="repeat" description="PPR" evidence="3">
    <location>
        <begin position="88"/>
        <end position="122"/>
    </location>
</feature>
<dbReference type="InterPro" id="IPR002885">
    <property type="entry name" value="PPR_rpt"/>
</dbReference>
<name>A0A8S9JZL3_BRACR</name>
<sequence length="127" mass="14266">MSLKGLAANTVTYTVFIQGYCLVGKPNVAQEMFNQMGSHNAPPDIRTYNVLLDGLCCNGKVEKLLMVDKVEDAFDLFCSLFSKGMKPTVVTYTTMITRFCRRGLIHEADALFRKMKQDGFLPNERVS</sequence>
<comment type="caution">
    <text evidence="4">The sequence shown here is derived from an EMBL/GenBank/DDBJ whole genome shotgun (WGS) entry which is preliminary data.</text>
</comment>
<dbReference type="Pfam" id="PF12854">
    <property type="entry name" value="PPR_1"/>
    <property type="match status" value="1"/>
</dbReference>
<feature type="repeat" description="PPR" evidence="3">
    <location>
        <begin position="9"/>
        <end position="43"/>
    </location>
</feature>
<dbReference type="PANTHER" id="PTHR47941">
    <property type="entry name" value="PENTATRICOPEPTIDE REPEAT-CONTAINING PROTEIN 3, MITOCHONDRIAL"/>
    <property type="match status" value="1"/>
</dbReference>
<dbReference type="AlphaFoldDB" id="A0A8S9JZL3"/>
<dbReference type="NCBIfam" id="TIGR00756">
    <property type="entry name" value="PPR"/>
    <property type="match status" value="3"/>
</dbReference>
<evidence type="ECO:0008006" key="5">
    <source>
        <dbReference type="Google" id="ProtNLM"/>
    </source>
</evidence>